<gene>
    <name evidence="2" type="ORF">NJ959_05390</name>
</gene>
<dbReference type="AlphaFoldDB" id="A0AAE3GQ55"/>
<keyword evidence="1" id="KW-1133">Transmembrane helix</keyword>
<feature type="transmembrane region" description="Helical" evidence="1">
    <location>
        <begin position="12"/>
        <end position="31"/>
    </location>
</feature>
<evidence type="ECO:0000313" key="3">
    <source>
        <dbReference type="Proteomes" id="UP001204953"/>
    </source>
</evidence>
<evidence type="ECO:0000313" key="2">
    <source>
        <dbReference type="EMBL" id="MCP2727911.1"/>
    </source>
</evidence>
<feature type="transmembrane region" description="Helical" evidence="1">
    <location>
        <begin position="38"/>
        <end position="61"/>
    </location>
</feature>
<protein>
    <submittedName>
        <fullName evidence="2">Ycf51 family protein</fullName>
    </submittedName>
</protein>
<sequence length="174" mass="18593">MFTTADFLTYTQWAGILTLAFGALGVLGFILKWGIRFRLVGITGFMGVLTGGLFALAIVPFSHTIVPGAVNFSLVYDNGGNQTVIAVSPTITETELEATLRQAAGDYFSYGRLGGANNLLTIRARTITHPQPGASKPLFLGDVTRSLASRDDAEMAITIYSESFAQLPKVEARG</sequence>
<dbReference type="Proteomes" id="UP001204953">
    <property type="component" value="Unassembled WGS sequence"/>
</dbReference>
<dbReference type="EMBL" id="JAMZMM010000032">
    <property type="protein sequence ID" value="MCP2727911.1"/>
    <property type="molecule type" value="Genomic_DNA"/>
</dbReference>
<keyword evidence="1" id="KW-0472">Membrane</keyword>
<accession>A0AAE3GQ55</accession>
<dbReference type="Pfam" id="PF10726">
    <property type="entry name" value="DUF2518"/>
    <property type="match status" value="1"/>
</dbReference>
<proteinExistence type="predicted"/>
<reference evidence="2" key="1">
    <citation type="submission" date="2022-06" db="EMBL/GenBank/DDBJ databases">
        <title>New cyanobacteria of genus Symplocastrum in benthos of Lake Baikal.</title>
        <authorList>
            <person name="Sorokovikova E."/>
            <person name="Tikhonova I."/>
            <person name="Krasnopeev A."/>
            <person name="Evseev P."/>
            <person name="Gladkikh A."/>
            <person name="Belykh O."/>
        </authorList>
    </citation>
    <scope>NUCLEOTIDE SEQUENCE</scope>
    <source>
        <strain evidence="2">BBK-W-15</strain>
    </source>
</reference>
<dbReference type="InterPro" id="IPR019664">
    <property type="entry name" value="Uncharacterised_Ycf51"/>
</dbReference>
<keyword evidence="1" id="KW-0812">Transmembrane</keyword>
<evidence type="ECO:0000256" key="1">
    <source>
        <dbReference type="SAM" id="Phobius"/>
    </source>
</evidence>
<comment type="caution">
    <text evidence="2">The sequence shown here is derived from an EMBL/GenBank/DDBJ whole genome shotgun (WGS) entry which is preliminary data.</text>
</comment>
<dbReference type="RefSeq" id="WP_254010718.1">
    <property type="nucleotide sequence ID" value="NZ_JAMZMM010000032.1"/>
</dbReference>
<keyword evidence="3" id="KW-1185">Reference proteome</keyword>
<name>A0AAE3GQ55_9CYAN</name>
<organism evidence="2 3">
    <name type="scientific">Limnofasciculus baicalensis BBK-W-15</name>
    <dbReference type="NCBI Taxonomy" id="2699891"/>
    <lineage>
        <taxon>Bacteria</taxon>
        <taxon>Bacillati</taxon>
        <taxon>Cyanobacteriota</taxon>
        <taxon>Cyanophyceae</taxon>
        <taxon>Coleofasciculales</taxon>
        <taxon>Coleofasciculaceae</taxon>
        <taxon>Limnofasciculus</taxon>
        <taxon>Limnofasciculus baicalensis</taxon>
    </lineage>
</organism>